<evidence type="ECO:0000256" key="4">
    <source>
        <dbReference type="ARBA" id="ARBA00022475"/>
    </source>
</evidence>
<organism evidence="9 10">
    <name type="scientific">Candidatus Sulfomarinibacter kjeldsenii</name>
    <dbReference type="NCBI Taxonomy" id="2885994"/>
    <lineage>
        <taxon>Bacteria</taxon>
        <taxon>Pseudomonadati</taxon>
        <taxon>Acidobacteriota</taxon>
        <taxon>Thermoanaerobaculia</taxon>
        <taxon>Thermoanaerobaculales</taxon>
        <taxon>Candidatus Sulfomarinibacteraceae</taxon>
        <taxon>Candidatus Sulfomarinibacter</taxon>
    </lineage>
</organism>
<keyword evidence="6 8" id="KW-1133">Transmembrane helix</keyword>
<gene>
    <name evidence="9" type="ORF">IFJ97_04910</name>
</gene>
<comment type="similarity">
    <text evidence="2 8">Belongs to the 4-toluene sulfonate uptake permease (TSUP) (TC 2.A.102) family.</text>
</comment>
<feature type="transmembrane region" description="Helical" evidence="8">
    <location>
        <begin position="137"/>
        <end position="165"/>
    </location>
</feature>
<dbReference type="GO" id="GO:0005886">
    <property type="term" value="C:plasma membrane"/>
    <property type="evidence" value="ECO:0007669"/>
    <property type="project" value="UniProtKB-SubCell"/>
</dbReference>
<feature type="transmembrane region" description="Helical" evidence="8">
    <location>
        <begin position="235"/>
        <end position="252"/>
    </location>
</feature>
<feature type="transmembrane region" description="Helical" evidence="8">
    <location>
        <begin position="105"/>
        <end position="125"/>
    </location>
</feature>
<keyword evidence="4 8" id="KW-1003">Cell membrane</keyword>
<dbReference type="Proteomes" id="UP000598633">
    <property type="component" value="Unassembled WGS sequence"/>
</dbReference>
<dbReference type="EMBL" id="JACXWA010000080">
    <property type="protein sequence ID" value="MBD3870682.1"/>
    <property type="molecule type" value="Genomic_DNA"/>
</dbReference>
<evidence type="ECO:0000256" key="8">
    <source>
        <dbReference type="RuleBase" id="RU363041"/>
    </source>
</evidence>
<keyword evidence="7 8" id="KW-0472">Membrane</keyword>
<evidence type="ECO:0000256" key="7">
    <source>
        <dbReference type="ARBA" id="ARBA00023136"/>
    </source>
</evidence>
<feature type="transmembrane region" description="Helical" evidence="8">
    <location>
        <begin position="81"/>
        <end position="99"/>
    </location>
</feature>
<keyword evidence="5 8" id="KW-0812">Transmembrane</keyword>
<feature type="transmembrane region" description="Helical" evidence="8">
    <location>
        <begin position="204"/>
        <end position="223"/>
    </location>
</feature>
<name>A0A8J6Y5L7_9BACT</name>
<dbReference type="InterPro" id="IPR002781">
    <property type="entry name" value="TM_pro_TauE-like"/>
</dbReference>
<dbReference type="InterPro" id="IPR052017">
    <property type="entry name" value="TSUP"/>
</dbReference>
<feature type="transmembrane region" description="Helical" evidence="8">
    <location>
        <begin position="14"/>
        <end position="47"/>
    </location>
</feature>
<evidence type="ECO:0000256" key="5">
    <source>
        <dbReference type="ARBA" id="ARBA00022692"/>
    </source>
</evidence>
<sequence length="253" mass="27220">MFGIETIFETLPQFLIVCAILALAEAVYVLLGFGAGLIAVGTMALLLPELKDAVVILLLVNLPAELWIVRSSWQRISWRGVLVIFIGVAIGTPLGTSLLRWGDALFLLIVLGVFLVAVGAVFLFIKDARKRQMPGWVAGPIGVISGVLTGLFGTGGPPLILYYRLQGVDKAAFRGNLMAIFLLMTVVRVPSYAVFGLITAPRMWSALAVLPAVILGALIGNRIHLRIEEATFRRLVSAALLLIGLLLLLPIGR</sequence>
<feature type="transmembrane region" description="Helical" evidence="8">
    <location>
        <begin position="177"/>
        <end position="197"/>
    </location>
</feature>
<evidence type="ECO:0000256" key="1">
    <source>
        <dbReference type="ARBA" id="ARBA00004651"/>
    </source>
</evidence>
<evidence type="ECO:0000256" key="2">
    <source>
        <dbReference type="ARBA" id="ARBA00009142"/>
    </source>
</evidence>
<keyword evidence="3" id="KW-0813">Transport</keyword>
<dbReference type="AlphaFoldDB" id="A0A8J6Y5L7"/>
<dbReference type="PANTHER" id="PTHR30269">
    <property type="entry name" value="TRANSMEMBRANE PROTEIN YFCA"/>
    <property type="match status" value="1"/>
</dbReference>
<protein>
    <recommendedName>
        <fullName evidence="8">Probable membrane transporter protein</fullName>
    </recommendedName>
</protein>
<evidence type="ECO:0000256" key="3">
    <source>
        <dbReference type="ARBA" id="ARBA00022448"/>
    </source>
</evidence>
<evidence type="ECO:0000256" key="6">
    <source>
        <dbReference type="ARBA" id="ARBA00022989"/>
    </source>
</evidence>
<dbReference type="PANTHER" id="PTHR30269:SF37">
    <property type="entry name" value="MEMBRANE TRANSPORTER PROTEIN"/>
    <property type="match status" value="1"/>
</dbReference>
<reference evidence="9 10" key="1">
    <citation type="submission" date="2020-08" db="EMBL/GenBank/DDBJ databases">
        <title>Acidobacteriota in marine sediments use diverse sulfur dissimilation pathways.</title>
        <authorList>
            <person name="Wasmund K."/>
        </authorList>
    </citation>
    <scope>NUCLEOTIDE SEQUENCE [LARGE SCALE GENOMIC DNA]</scope>
    <source>
        <strain evidence="9">MAG AM3-A</strain>
    </source>
</reference>
<comment type="caution">
    <text evidence="9">The sequence shown here is derived from an EMBL/GenBank/DDBJ whole genome shotgun (WGS) entry which is preliminary data.</text>
</comment>
<accession>A0A8J6Y5L7</accession>
<evidence type="ECO:0000313" key="10">
    <source>
        <dbReference type="Proteomes" id="UP000598633"/>
    </source>
</evidence>
<feature type="transmembrane region" description="Helical" evidence="8">
    <location>
        <begin position="53"/>
        <end position="69"/>
    </location>
</feature>
<comment type="subcellular location">
    <subcellularLocation>
        <location evidence="1 8">Cell membrane</location>
        <topology evidence="1 8">Multi-pass membrane protein</topology>
    </subcellularLocation>
</comment>
<evidence type="ECO:0000313" key="9">
    <source>
        <dbReference type="EMBL" id="MBD3870682.1"/>
    </source>
</evidence>
<dbReference type="Pfam" id="PF01925">
    <property type="entry name" value="TauE"/>
    <property type="match status" value="1"/>
</dbReference>
<proteinExistence type="inferred from homology"/>